<evidence type="ECO:0000256" key="1">
    <source>
        <dbReference type="ARBA" id="ARBA00004651"/>
    </source>
</evidence>
<evidence type="ECO:0000256" key="3">
    <source>
        <dbReference type="ARBA" id="ARBA00022692"/>
    </source>
</evidence>
<proteinExistence type="inferred from homology"/>
<evidence type="ECO:0000256" key="9">
    <source>
        <dbReference type="ARBA" id="ARBA00049940"/>
    </source>
</evidence>
<dbReference type="InterPro" id="IPR003691">
    <property type="entry name" value="FluC"/>
</dbReference>
<dbReference type="Pfam" id="PF02537">
    <property type="entry name" value="CRCB"/>
    <property type="match status" value="1"/>
</dbReference>
<gene>
    <name evidence="10" type="primary">fluC</name>
    <name evidence="10" type="synonym">crcB</name>
    <name evidence="11" type="ORF">Q8814_07785</name>
</gene>
<evidence type="ECO:0000313" key="11">
    <source>
        <dbReference type="EMBL" id="MEE2032010.1"/>
    </source>
</evidence>
<feature type="transmembrane region" description="Helical" evidence="10">
    <location>
        <begin position="43"/>
        <end position="65"/>
    </location>
</feature>
<protein>
    <recommendedName>
        <fullName evidence="10">Fluoride-specific ion channel FluC</fullName>
    </recommendedName>
</protein>
<sequence length="146" mass="14769">MFSDDAPPHRRLGLLAAVALGGLAGTGARYALGSVYPAAPGTWPSATFGINIVGAFALGILLESLVRSGPDTGRRRLVRLAAGTGALGSFTTYSALVLDVNLLVRDGHPALATVYAGVSVLAGVIAAAAGIAAGAKFDRRRRKDIG</sequence>
<dbReference type="Proteomes" id="UP001331936">
    <property type="component" value="Unassembled WGS sequence"/>
</dbReference>
<keyword evidence="3 10" id="KW-0812">Transmembrane</keyword>
<dbReference type="HAMAP" id="MF_00454">
    <property type="entry name" value="FluC"/>
    <property type="match status" value="1"/>
</dbReference>
<keyword evidence="10" id="KW-0813">Transport</keyword>
<dbReference type="PANTHER" id="PTHR28259:SF1">
    <property type="entry name" value="FLUORIDE EXPORT PROTEIN 1-RELATED"/>
    <property type="match status" value="1"/>
</dbReference>
<evidence type="ECO:0000256" key="7">
    <source>
        <dbReference type="ARBA" id="ARBA00035120"/>
    </source>
</evidence>
<feature type="binding site" evidence="10">
    <location>
        <position position="91"/>
    </location>
    <ligand>
        <name>Na(+)</name>
        <dbReference type="ChEBI" id="CHEBI:29101"/>
        <note>structural</note>
    </ligand>
</feature>
<evidence type="ECO:0000256" key="6">
    <source>
        <dbReference type="ARBA" id="ARBA00023303"/>
    </source>
</evidence>
<comment type="function">
    <text evidence="9 10">Fluoride-specific ion channel. Important for reducing fluoride concentration in the cell, thus reducing its toxicity.</text>
</comment>
<keyword evidence="10" id="KW-0406">Ion transport</keyword>
<keyword evidence="2 10" id="KW-1003">Cell membrane</keyword>
<comment type="caution">
    <text evidence="11">The sequence shown here is derived from an EMBL/GenBank/DDBJ whole genome shotgun (WGS) entry which is preliminary data.</text>
</comment>
<comment type="activity regulation">
    <text evidence="10">Na(+) is not transported, but it plays an essential structural role and its presence is essential for fluoride channel function.</text>
</comment>
<dbReference type="RefSeq" id="WP_330151442.1">
    <property type="nucleotide sequence ID" value="NZ_JAUZMZ010000030.1"/>
</dbReference>
<keyword evidence="5 10" id="KW-0472">Membrane</keyword>
<comment type="similarity">
    <text evidence="7 10">Belongs to the fluoride channel Fluc/FEX (TC 1.A.43) family.</text>
</comment>
<evidence type="ECO:0000256" key="8">
    <source>
        <dbReference type="ARBA" id="ARBA00035585"/>
    </source>
</evidence>
<dbReference type="EMBL" id="JAUZMZ010000030">
    <property type="protein sequence ID" value="MEE2032010.1"/>
    <property type="molecule type" value="Genomic_DNA"/>
</dbReference>
<keyword evidence="4 10" id="KW-1133">Transmembrane helix</keyword>
<evidence type="ECO:0000256" key="4">
    <source>
        <dbReference type="ARBA" id="ARBA00022989"/>
    </source>
</evidence>
<keyword evidence="6 10" id="KW-0407">Ion channel</keyword>
<accession>A0ABU7JPQ9</accession>
<evidence type="ECO:0000256" key="5">
    <source>
        <dbReference type="ARBA" id="ARBA00023136"/>
    </source>
</evidence>
<feature type="transmembrane region" description="Helical" evidence="10">
    <location>
        <begin position="77"/>
        <end position="98"/>
    </location>
</feature>
<reference evidence="11 12" key="1">
    <citation type="submission" date="2023-08" db="EMBL/GenBank/DDBJ databases">
        <authorList>
            <person name="Girao M."/>
            <person name="Carvalho M.F."/>
        </authorList>
    </citation>
    <scope>NUCLEOTIDE SEQUENCE [LARGE SCALE GENOMIC DNA]</scope>
    <source>
        <strain evidence="11 12">CC-R104</strain>
    </source>
</reference>
<comment type="subcellular location">
    <subcellularLocation>
        <location evidence="1 10">Cell membrane</location>
        <topology evidence="1 10">Multi-pass membrane protein</topology>
    </subcellularLocation>
</comment>
<keyword evidence="12" id="KW-1185">Reference proteome</keyword>
<dbReference type="PANTHER" id="PTHR28259">
    <property type="entry name" value="FLUORIDE EXPORT PROTEIN 1-RELATED"/>
    <property type="match status" value="1"/>
</dbReference>
<evidence type="ECO:0000256" key="10">
    <source>
        <dbReference type="HAMAP-Rule" id="MF_00454"/>
    </source>
</evidence>
<keyword evidence="10" id="KW-0915">Sodium</keyword>
<evidence type="ECO:0000313" key="12">
    <source>
        <dbReference type="Proteomes" id="UP001331936"/>
    </source>
</evidence>
<evidence type="ECO:0000256" key="2">
    <source>
        <dbReference type="ARBA" id="ARBA00022475"/>
    </source>
</evidence>
<organism evidence="11 12">
    <name type="scientific">Rhodococcus chondri</name>
    <dbReference type="NCBI Taxonomy" id="3065941"/>
    <lineage>
        <taxon>Bacteria</taxon>
        <taxon>Bacillati</taxon>
        <taxon>Actinomycetota</taxon>
        <taxon>Actinomycetes</taxon>
        <taxon>Mycobacteriales</taxon>
        <taxon>Nocardiaceae</taxon>
        <taxon>Rhodococcus</taxon>
    </lineage>
</organism>
<feature type="transmembrane region" description="Helical" evidence="10">
    <location>
        <begin position="110"/>
        <end position="133"/>
    </location>
</feature>
<feature type="binding site" evidence="10">
    <location>
        <position position="88"/>
    </location>
    <ligand>
        <name>Na(+)</name>
        <dbReference type="ChEBI" id="CHEBI:29101"/>
        <note>structural</note>
    </ligand>
</feature>
<comment type="catalytic activity">
    <reaction evidence="8">
        <text>fluoride(in) = fluoride(out)</text>
        <dbReference type="Rhea" id="RHEA:76159"/>
        <dbReference type="ChEBI" id="CHEBI:17051"/>
    </reaction>
    <physiologicalReaction direction="left-to-right" evidence="8">
        <dbReference type="Rhea" id="RHEA:76160"/>
    </physiologicalReaction>
</comment>
<name>A0ABU7JPQ9_9NOCA</name>
<keyword evidence="10" id="KW-0479">Metal-binding</keyword>